<keyword evidence="1" id="KW-1133">Transmembrane helix</keyword>
<protein>
    <submittedName>
        <fullName evidence="2">Uncharacterized protein</fullName>
    </submittedName>
</protein>
<proteinExistence type="predicted"/>
<reference evidence="2" key="1">
    <citation type="journal article" date="2020" name="Nature">
        <title>Giant virus diversity and host interactions through global metagenomics.</title>
        <authorList>
            <person name="Schulz F."/>
            <person name="Roux S."/>
            <person name="Paez-Espino D."/>
            <person name="Jungbluth S."/>
            <person name="Walsh D.A."/>
            <person name="Denef V.J."/>
            <person name="McMahon K.D."/>
            <person name="Konstantinidis K.T."/>
            <person name="Eloe-Fadrosh E.A."/>
            <person name="Kyrpides N.C."/>
            <person name="Woyke T."/>
        </authorList>
    </citation>
    <scope>NUCLEOTIDE SEQUENCE</scope>
    <source>
        <strain evidence="2">GVMAG-S-1062768-28</strain>
    </source>
</reference>
<organism evidence="2">
    <name type="scientific">viral metagenome</name>
    <dbReference type="NCBI Taxonomy" id="1070528"/>
    <lineage>
        <taxon>unclassified sequences</taxon>
        <taxon>metagenomes</taxon>
        <taxon>organismal metagenomes</taxon>
    </lineage>
</organism>
<keyword evidence="1" id="KW-0812">Transmembrane</keyword>
<sequence length="101" mass="12123">MLSKEQIVIIARQVRQEIENEQRIEKENQLRLEKEHEKQHYQKWIVYHEKEREREANRSVFEQVGNFCFIICCTEYGPAFSIPLAFFIFSAIISLAITPTY</sequence>
<evidence type="ECO:0000313" key="2">
    <source>
        <dbReference type="EMBL" id="QHU07956.1"/>
    </source>
</evidence>
<evidence type="ECO:0000256" key="1">
    <source>
        <dbReference type="SAM" id="Phobius"/>
    </source>
</evidence>
<accession>A0A6C0JT23</accession>
<keyword evidence="1" id="KW-0472">Membrane</keyword>
<name>A0A6C0JT23_9ZZZZ</name>
<feature type="transmembrane region" description="Helical" evidence="1">
    <location>
        <begin position="76"/>
        <end position="97"/>
    </location>
</feature>
<dbReference type="AlphaFoldDB" id="A0A6C0JT23"/>
<dbReference type="EMBL" id="MN740694">
    <property type="protein sequence ID" value="QHU07956.1"/>
    <property type="molecule type" value="Genomic_DNA"/>
</dbReference>